<keyword evidence="5" id="KW-0479">Metal-binding</keyword>
<dbReference type="InParanoid" id="B3RYZ6"/>
<dbReference type="CDD" id="cd10806">
    <property type="entry name" value="YdjC_like_2"/>
    <property type="match status" value="1"/>
</dbReference>
<keyword evidence="7" id="KW-0460">Magnesium</keyword>
<dbReference type="CTD" id="6754852"/>
<dbReference type="eggNOG" id="ENOG502RYFJ">
    <property type="taxonomic scope" value="Eukaryota"/>
</dbReference>
<organism evidence="9 10">
    <name type="scientific">Trichoplax adhaerens</name>
    <name type="common">Trichoplax reptans</name>
    <dbReference type="NCBI Taxonomy" id="10228"/>
    <lineage>
        <taxon>Eukaryota</taxon>
        <taxon>Metazoa</taxon>
        <taxon>Placozoa</taxon>
        <taxon>Uniplacotomia</taxon>
        <taxon>Trichoplacea</taxon>
        <taxon>Trichoplacidae</taxon>
        <taxon>Trichoplax</taxon>
    </lineage>
</organism>
<dbReference type="GO" id="GO:0016787">
    <property type="term" value="F:hydrolase activity"/>
    <property type="evidence" value="ECO:0007669"/>
    <property type="project" value="UniProtKB-KW"/>
</dbReference>
<dbReference type="InterPro" id="IPR011330">
    <property type="entry name" value="Glyco_hydro/deAcase_b/a-brl"/>
</dbReference>
<dbReference type="GO" id="GO:0005975">
    <property type="term" value="P:carbohydrate metabolic process"/>
    <property type="evidence" value="ECO:0007669"/>
    <property type="project" value="InterPro"/>
</dbReference>
<dbReference type="Gene3D" id="3.20.20.370">
    <property type="entry name" value="Glycoside hydrolase/deacetylase"/>
    <property type="match status" value="1"/>
</dbReference>
<evidence type="ECO:0000256" key="7">
    <source>
        <dbReference type="ARBA" id="ARBA00022842"/>
    </source>
</evidence>
<dbReference type="AlphaFoldDB" id="B3RYZ6"/>
<keyword evidence="8" id="KW-0119">Carbohydrate metabolism</keyword>
<evidence type="ECO:0000256" key="1">
    <source>
        <dbReference type="ARBA" id="ARBA00001946"/>
    </source>
</evidence>
<dbReference type="FunCoup" id="B3RYZ6">
    <property type="interactions" value="112"/>
</dbReference>
<comment type="function">
    <text evidence="2">Probably catalyzes the deacetylation of acetylated carbohydrates an important step in the degradation of oligosaccharides.</text>
</comment>
<dbReference type="GeneID" id="6754852"/>
<dbReference type="PhylomeDB" id="B3RYZ6"/>
<evidence type="ECO:0000256" key="6">
    <source>
        <dbReference type="ARBA" id="ARBA00022801"/>
    </source>
</evidence>
<evidence type="ECO:0000313" key="9">
    <source>
        <dbReference type="EMBL" id="EDV24113.1"/>
    </source>
</evidence>
<evidence type="ECO:0000256" key="5">
    <source>
        <dbReference type="ARBA" id="ARBA00022723"/>
    </source>
</evidence>
<dbReference type="EMBL" id="DS985246">
    <property type="protein sequence ID" value="EDV24113.1"/>
    <property type="molecule type" value="Genomic_DNA"/>
</dbReference>
<dbReference type="OrthoDB" id="8908051at2759"/>
<dbReference type="KEGG" id="tad:TRIADDRAFT_26517"/>
<comment type="cofactor">
    <cofactor evidence="1">
        <name>Mg(2+)</name>
        <dbReference type="ChEBI" id="CHEBI:18420"/>
    </cofactor>
</comment>
<proteinExistence type="inferred from homology"/>
<evidence type="ECO:0000313" key="10">
    <source>
        <dbReference type="Proteomes" id="UP000009022"/>
    </source>
</evidence>
<dbReference type="OMA" id="GLHNCDW"/>
<evidence type="ECO:0000256" key="8">
    <source>
        <dbReference type="ARBA" id="ARBA00023277"/>
    </source>
</evidence>
<sequence length="301" mass="34009">MTNKPVKLIVNGDDLGYCIPRDCGIIESFLQGMITSTSLLVNGQSAQYAIKACRKHAIPIGLHANLTEGKPVNDYNYKTLTDHDNLFWGKFGFRERLTSGDISLAEVEHEIEAQVVWFINHAKQLPTHVDGHQHCHVLPGINNVFASVISKFDIRWTRMPVEKNLESCNWLTEAQITFYTSVVHEAISSKSVFENYGVKYTNYFGGLSLMGINLTKQRIIDWIDQIINEKANHSVNNDSVTCELMVHPGYPCKGDGGCGQPPDSFSKSPAREHEMEMMKDRTLRTLLLRKCDFVSYKTLQP</sequence>
<evidence type="ECO:0000256" key="3">
    <source>
        <dbReference type="ARBA" id="ARBA00008843"/>
    </source>
</evidence>
<evidence type="ECO:0000256" key="2">
    <source>
        <dbReference type="ARBA" id="ARBA00003451"/>
    </source>
</evidence>
<name>B3RYZ6_TRIAD</name>
<dbReference type="HOGENOM" id="CLU_064244_1_0_1"/>
<gene>
    <name evidence="9" type="ORF">TRIADDRAFT_26517</name>
</gene>
<dbReference type="FunFam" id="3.20.20.370:FF:000023">
    <property type="entry name" value="Carbohydrate deacetylase"/>
    <property type="match status" value="1"/>
</dbReference>
<evidence type="ECO:0000256" key="4">
    <source>
        <dbReference type="ARBA" id="ARBA00018477"/>
    </source>
</evidence>
<accession>B3RYZ6</accession>
<dbReference type="GO" id="GO:0019213">
    <property type="term" value="F:deacetylase activity"/>
    <property type="evidence" value="ECO:0000318"/>
    <property type="project" value="GO_Central"/>
</dbReference>
<dbReference type="Proteomes" id="UP000009022">
    <property type="component" value="Unassembled WGS sequence"/>
</dbReference>
<dbReference type="PANTHER" id="PTHR31609:SF1">
    <property type="entry name" value="CARBOHYDRATE DEACETYLASE"/>
    <property type="match status" value="1"/>
</dbReference>
<reference evidence="9 10" key="1">
    <citation type="journal article" date="2008" name="Nature">
        <title>The Trichoplax genome and the nature of placozoans.</title>
        <authorList>
            <person name="Srivastava M."/>
            <person name="Begovic E."/>
            <person name="Chapman J."/>
            <person name="Putnam N.H."/>
            <person name="Hellsten U."/>
            <person name="Kawashima T."/>
            <person name="Kuo A."/>
            <person name="Mitros T."/>
            <person name="Salamov A."/>
            <person name="Carpenter M.L."/>
            <person name="Signorovitch A.Y."/>
            <person name="Moreno M.A."/>
            <person name="Kamm K."/>
            <person name="Grimwood J."/>
            <person name="Schmutz J."/>
            <person name="Shapiro H."/>
            <person name="Grigoriev I.V."/>
            <person name="Buss L.W."/>
            <person name="Schierwater B."/>
            <person name="Dellaporta S.L."/>
            <person name="Rokhsar D.S."/>
        </authorList>
    </citation>
    <scope>NUCLEOTIDE SEQUENCE [LARGE SCALE GENOMIC DNA]</scope>
    <source>
        <strain evidence="9 10">Grell-BS-1999</strain>
    </source>
</reference>
<dbReference type="RefSeq" id="XP_002113639.1">
    <property type="nucleotide sequence ID" value="XM_002113603.1"/>
</dbReference>
<keyword evidence="10" id="KW-1185">Reference proteome</keyword>
<dbReference type="InterPro" id="IPR006879">
    <property type="entry name" value="YdjC-like"/>
</dbReference>
<dbReference type="SUPFAM" id="SSF88713">
    <property type="entry name" value="Glycoside hydrolase/deacetylase"/>
    <property type="match status" value="1"/>
</dbReference>
<comment type="similarity">
    <text evidence="3">Belongs to the YdjC deacetylase family.</text>
</comment>
<protein>
    <recommendedName>
        <fullName evidence="4">Carbohydrate deacetylase</fullName>
    </recommendedName>
</protein>
<dbReference type="PANTHER" id="PTHR31609">
    <property type="entry name" value="YDJC DEACETYLASE FAMILY MEMBER"/>
    <property type="match status" value="1"/>
</dbReference>
<dbReference type="Pfam" id="PF04794">
    <property type="entry name" value="YdjC"/>
    <property type="match status" value="1"/>
</dbReference>
<dbReference type="GO" id="GO:0046872">
    <property type="term" value="F:metal ion binding"/>
    <property type="evidence" value="ECO:0007669"/>
    <property type="project" value="UniProtKB-KW"/>
</dbReference>
<keyword evidence="6" id="KW-0378">Hydrolase</keyword>